<evidence type="ECO:0008006" key="7">
    <source>
        <dbReference type="Google" id="ProtNLM"/>
    </source>
</evidence>
<accession>A0A256JER2</accession>
<comment type="caution">
    <text evidence="5">The sequence shown here is derived from an EMBL/GenBank/DDBJ whole genome shotgun (WGS) entry which is preliminary data.</text>
</comment>
<evidence type="ECO:0000256" key="2">
    <source>
        <dbReference type="ARBA" id="ARBA00022679"/>
    </source>
</evidence>
<reference evidence="5 6" key="1">
    <citation type="journal article" date="2014" name="Front. Microbiol.">
        <title>Population and genomic analysis of the genus Halorubrum.</title>
        <authorList>
            <person name="Fullmer M.S."/>
            <person name="Soucy S.M."/>
            <person name="Swithers K.S."/>
            <person name="Makkay A.M."/>
            <person name="Wheeler R."/>
            <person name="Ventosa A."/>
            <person name="Gogarten J.P."/>
            <person name="Papke R.T."/>
        </authorList>
    </citation>
    <scope>NUCLEOTIDE SEQUENCE [LARGE SCALE GENOMIC DNA]</scope>
    <source>
        <strain evidence="5 6">G37</strain>
    </source>
</reference>
<gene>
    <name evidence="5" type="ORF">DJ78_16305</name>
</gene>
<evidence type="ECO:0000259" key="3">
    <source>
        <dbReference type="Pfam" id="PF00534"/>
    </source>
</evidence>
<dbReference type="AlphaFoldDB" id="A0A256JER2"/>
<keyword evidence="2" id="KW-0808">Transferase</keyword>
<feature type="domain" description="Glycosyl transferase family 1" evidence="3">
    <location>
        <begin position="161"/>
        <end position="303"/>
    </location>
</feature>
<name>A0A256JER2_HALEZ</name>
<feature type="domain" description="Glycosyltransferase subfamily 4-like N-terminal" evidence="4">
    <location>
        <begin position="4"/>
        <end position="136"/>
    </location>
</feature>
<protein>
    <recommendedName>
        <fullName evidence="7">Glycosyltransferase family 1 protein</fullName>
    </recommendedName>
</protein>
<organism evidence="5 6">
    <name type="scientific">Halorubrum ezzemoulense</name>
    <name type="common">Halorubrum chaoviator</name>
    <dbReference type="NCBI Taxonomy" id="337243"/>
    <lineage>
        <taxon>Archaea</taxon>
        <taxon>Methanobacteriati</taxon>
        <taxon>Methanobacteriota</taxon>
        <taxon>Stenosarchaea group</taxon>
        <taxon>Halobacteria</taxon>
        <taxon>Halobacteriales</taxon>
        <taxon>Haloferacaceae</taxon>
        <taxon>Halorubrum</taxon>
    </lineage>
</organism>
<dbReference type="InterPro" id="IPR001296">
    <property type="entry name" value="Glyco_trans_1"/>
</dbReference>
<dbReference type="InterPro" id="IPR028098">
    <property type="entry name" value="Glyco_trans_4-like_N"/>
</dbReference>
<dbReference type="CDD" id="cd03801">
    <property type="entry name" value="GT4_PimA-like"/>
    <property type="match status" value="1"/>
</dbReference>
<dbReference type="Pfam" id="PF00534">
    <property type="entry name" value="Glycos_transf_1"/>
    <property type="match status" value="1"/>
</dbReference>
<evidence type="ECO:0000313" key="5">
    <source>
        <dbReference type="EMBL" id="OYR67230.1"/>
    </source>
</evidence>
<dbReference type="SUPFAM" id="SSF53756">
    <property type="entry name" value="UDP-Glycosyltransferase/glycogen phosphorylase"/>
    <property type="match status" value="1"/>
</dbReference>
<dbReference type="Proteomes" id="UP000216758">
    <property type="component" value="Unassembled WGS sequence"/>
</dbReference>
<evidence type="ECO:0000256" key="1">
    <source>
        <dbReference type="ARBA" id="ARBA00022676"/>
    </source>
</evidence>
<dbReference type="Gene3D" id="3.40.50.2000">
    <property type="entry name" value="Glycogen Phosphorylase B"/>
    <property type="match status" value="2"/>
</dbReference>
<evidence type="ECO:0000313" key="6">
    <source>
        <dbReference type="Proteomes" id="UP000216758"/>
    </source>
</evidence>
<dbReference type="PANTHER" id="PTHR12526">
    <property type="entry name" value="GLYCOSYLTRANSFERASE"/>
    <property type="match status" value="1"/>
</dbReference>
<dbReference type="PANTHER" id="PTHR12526:SF510">
    <property type="entry name" value="D-INOSITOL 3-PHOSPHATE GLYCOSYLTRANSFERASE"/>
    <property type="match status" value="1"/>
</dbReference>
<sequence>MEKYNRDLVRHLRDHCDVTLIANPAGNTYLPFFIVEAFLKTLVLSRKHDIEAVVISDASLSPLGYLIKRSLSIPTIVAVHGLDVTFDNWFYQRLIPPLAAKMDRIICNSGATVEACERHGVPTDRTVVIPPGINPDEFYSEDFGRDEMEQVVAEQVDIDLEGKTALLSVGRIIERKGHHWFISEVLPRLGDDYVYLVAGDGEFVDRIKTEIAVNELEDRVAMLGYVSDKNLKKLYNGCDLLVMPNVPVEGDMEGFGMVNTEAASCGLPVVASDIGGISDAVIPQQTGLLVQQDTAKFVDAIKDADFDSDGVRRHVLENYSWEVTAQQFASEIQEVIEAKK</sequence>
<proteinExistence type="predicted"/>
<dbReference type="EMBL" id="NHPB01000111">
    <property type="protein sequence ID" value="OYR67230.1"/>
    <property type="molecule type" value="Genomic_DNA"/>
</dbReference>
<evidence type="ECO:0000259" key="4">
    <source>
        <dbReference type="Pfam" id="PF13439"/>
    </source>
</evidence>
<dbReference type="Pfam" id="PF13439">
    <property type="entry name" value="Glyco_transf_4"/>
    <property type="match status" value="1"/>
</dbReference>
<dbReference type="GO" id="GO:0016757">
    <property type="term" value="F:glycosyltransferase activity"/>
    <property type="evidence" value="ECO:0007669"/>
    <property type="project" value="UniProtKB-KW"/>
</dbReference>
<keyword evidence="1" id="KW-0328">Glycosyltransferase</keyword>